<dbReference type="Pfam" id="PF02195">
    <property type="entry name" value="ParB_N"/>
    <property type="match status" value="1"/>
</dbReference>
<evidence type="ECO:0000256" key="1">
    <source>
        <dbReference type="ARBA" id="ARBA00022829"/>
    </source>
</evidence>
<dbReference type="Proteomes" id="UP000005439">
    <property type="component" value="Chromosome"/>
</dbReference>
<dbReference type="HOGENOM" id="CLU_595697_0_0_9"/>
<keyword evidence="1" id="KW-0159">Chromosome partition</keyword>
<evidence type="ECO:0000313" key="5">
    <source>
        <dbReference type="Proteomes" id="UP000005439"/>
    </source>
</evidence>
<feature type="coiled-coil region" evidence="2">
    <location>
        <begin position="207"/>
        <end position="272"/>
    </location>
</feature>
<name>G8TV65_SULAD</name>
<feature type="domain" description="ParB-like N-terminal" evidence="3">
    <location>
        <begin position="3"/>
        <end position="90"/>
    </location>
</feature>
<dbReference type="GO" id="GO:0005694">
    <property type="term" value="C:chromosome"/>
    <property type="evidence" value="ECO:0007669"/>
    <property type="project" value="TreeGrafter"/>
</dbReference>
<dbReference type="InterPro" id="IPR041468">
    <property type="entry name" value="HTH_ParB/Spo0J"/>
</dbReference>
<accession>G8TV65</accession>
<dbReference type="InterPro" id="IPR036086">
    <property type="entry name" value="ParB/Sulfiredoxin_sf"/>
</dbReference>
<dbReference type="SUPFAM" id="SSF110849">
    <property type="entry name" value="ParB/Sulfiredoxin"/>
    <property type="match status" value="1"/>
</dbReference>
<dbReference type="PANTHER" id="PTHR33375">
    <property type="entry name" value="CHROMOSOME-PARTITIONING PROTEIN PARB-RELATED"/>
    <property type="match status" value="1"/>
</dbReference>
<dbReference type="AlphaFoldDB" id="G8TV65"/>
<dbReference type="SUPFAM" id="SSF109709">
    <property type="entry name" value="KorB DNA-binding domain-like"/>
    <property type="match status" value="1"/>
</dbReference>
<dbReference type="InterPro" id="IPR050336">
    <property type="entry name" value="Chromosome_partition/occlusion"/>
</dbReference>
<dbReference type="STRING" id="679936.Sulac_1205"/>
<feature type="coiled-coil region" evidence="2">
    <location>
        <begin position="298"/>
        <end position="356"/>
    </location>
</feature>
<keyword evidence="5" id="KW-1185">Reference proteome</keyword>
<evidence type="ECO:0000259" key="3">
    <source>
        <dbReference type="SMART" id="SM00470"/>
    </source>
</evidence>
<gene>
    <name evidence="4" type="ordered locus">Sulac_1205</name>
</gene>
<dbReference type="Gene3D" id="3.90.1530.30">
    <property type="match status" value="1"/>
</dbReference>
<dbReference type="EMBL" id="CP003179">
    <property type="protein sequence ID" value="AEW04705.1"/>
    <property type="molecule type" value="Genomic_DNA"/>
</dbReference>
<protein>
    <submittedName>
        <fullName evidence="4">ParB domain protein nuclease</fullName>
    </submittedName>
</protein>
<dbReference type="GO" id="GO:0007059">
    <property type="term" value="P:chromosome segregation"/>
    <property type="evidence" value="ECO:0007669"/>
    <property type="project" value="UniProtKB-KW"/>
</dbReference>
<dbReference type="Gene3D" id="1.10.10.2830">
    <property type="match status" value="1"/>
</dbReference>
<dbReference type="PANTHER" id="PTHR33375:SF1">
    <property type="entry name" value="CHROMOSOME-PARTITIONING PROTEIN PARB-RELATED"/>
    <property type="match status" value="1"/>
</dbReference>
<dbReference type="SMART" id="SM00470">
    <property type="entry name" value="ParB"/>
    <property type="match status" value="1"/>
</dbReference>
<dbReference type="KEGG" id="sap:Sulac_1205"/>
<dbReference type="Gene3D" id="1.20.1170.10">
    <property type="match status" value="1"/>
</dbReference>
<reference evidence="5" key="1">
    <citation type="submission" date="2011-12" db="EMBL/GenBank/DDBJ databases">
        <title>The complete genome of chromosome of Sulfobacillus acidophilus DSM 10332.</title>
        <authorList>
            <person name="Lucas S."/>
            <person name="Han J."/>
            <person name="Lapidus A."/>
            <person name="Bruce D."/>
            <person name="Goodwin L."/>
            <person name="Pitluck S."/>
            <person name="Peters L."/>
            <person name="Kyrpides N."/>
            <person name="Mavromatis K."/>
            <person name="Ivanova N."/>
            <person name="Mikhailova N."/>
            <person name="Chertkov O."/>
            <person name="Saunders E."/>
            <person name="Detter J.C."/>
            <person name="Tapia R."/>
            <person name="Han C."/>
            <person name="Land M."/>
            <person name="Hauser L."/>
            <person name="Markowitz V."/>
            <person name="Cheng J.-F."/>
            <person name="Hugenholtz P."/>
            <person name="Woyke T."/>
            <person name="Wu D."/>
            <person name="Pukall R."/>
            <person name="Gehrich-Schroeter G."/>
            <person name="Schneider S."/>
            <person name="Klenk H.-P."/>
            <person name="Eisen J.A."/>
        </authorList>
    </citation>
    <scope>NUCLEOTIDE SEQUENCE [LARGE SCALE GENOMIC DNA]</scope>
    <source>
        <strain evidence="5">ATCC 700253 / DSM 10332 / NAL</strain>
    </source>
</reference>
<keyword evidence="2" id="KW-0175">Coiled coil</keyword>
<evidence type="ECO:0000256" key="2">
    <source>
        <dbReference type="SAM" id="Coils"/>
    </source>
</evidence>
<dbReference type="InterPro" id="IPR003115">
    <property type="entry name" value="ParB_N"/>
</dbReference>
<organism evidence="4 5">
    <name type="scientific">Sulfobacillus acidophilus (strain ATCC 700253 / DSM 10332 / NAL)</name>
    <dbReference type="NCBI Taxonomy" id="679936"/>
    <lineage>
        <taxon>Bacteria</taxon>
        <taxon>Bacillati</taxon>
        <taxon>Bacillota</taxon>
        <taxon>Clostridia</taxon>
        <taxon>Eubacteriales</taxon>
        <taxon>Clostridiales Family XVII. Incertae Sedis</taxon>
        <taxon>Sulfobacillus</taxon>
    </lineage>
</organism>
<sequence length="459" mass="51150">MPSFLDPHKLRPHPANAIFDPLPDDVYAALKDDIEHRGMLNPILITPDYIVIAGHHRLQAALDLGLETVPVEIHDVDPDEAEDRLIADNVLRRQLNPMEQARLIQRLKARYGIKKGNNQRVSGSVKFTDALQAVGLKPETAYQLDRLNKLIPPLQDLISAGKLRTSHGVALAALTPEQQTALYDAIGESVTQLKLADIQAAKKGPDTSAVEARIAALEAERDALQQQLTEIQATVHDNAEANALVESLQRQLADAEAARQATVEEVTRLKAQTPVERLVEKVVTVEKPVPDPMQAHRIMELEQALADLQQRWQQVQQERKAADQAGKDLRALEREIQRLEQHKAAIEIELQNLTYAQNRFSDMLNKQARISGTVTAIQENVVALWPKLQAYLDAVEGHIAAEPARRLKTLVEQLETMVEGIKTRVFTITVNQGTVPEWVVAELPINTRDVFDPSTDKES</sequence>
<dbReference type="Pfam" id="PF17762">
    <property type="entry name" value="HTH_ParB"/>
    <property type="match status" value="1"/>
</dbReference>
<dbReference type="PATRIC" id="fig|679936.5.peg.1265"/>
<evidence type="ECO:0000313" key="4">
    <source>
        <dbReference type="EMBL" id="AEW04705.1"/>
    </source>
</evidence>
<reference evidence="4 5" key="2">
    <citation type="journal article" date="2012" name="Stand. Genomic Sci.">
        <title>Complete genome sequence of the moderately thermophilic mineral-sulfide-oxidizing firmicute Sulfobacillus acidophilus type strain (NAL(T)).</title>
        <authorList>
            <person name="Anderson I."/>
            <person name="Chertkov O."/>
            <person name="Chen A."/>
            <person name="Saunders E."/>
            <person name="Lapidus A."/>
            <person name="Nolan M."/>
            <person name="Lucas S."/>
            <person name="Hammon N."/>
            <person name="Deshpande S."/>
            <person name="Cheng J.F."/>
            <person name="Han C."/>
            <person name="Tapia R."/>
            <person name="Goodwin L.A."/>
            <person name="Pitluck S."/>
            <person name="Liolios K."/>
            <person name="Pagani I."/>
            <person name="Ivanova N."/>
            <person name="Mikhailova N."/>
            <person name="Pati A."/>
            <person name="Palaniappan K."/>
            <person name="Land M."/>
            <person name="Pan C."/>
            <person name="Rohde M."/>
            <person name="Pukall R."/>
            <person name="Goker M."/>
            <person name="Detter J.C."/>
            <person name="Woyke T."/>
            <person name="Bristow J."/>
            <person name="Eisen J.A."/>
            <person name="Markowitz V."/>
            <person name="Hugenholtz P."/>
            <person name="Kyrpides N.C."/>
            <person name="Klenk H.P."/>
            <person name="Mavromatis K."/>
        </authorList>
    </citation>
    <scope>NUCLEOTIDE SEQUENCE [LARGE SCALE GENOMIC DNA]</scope>
    <source>
        <strain evidence="5">ATCC 700253 / DSM 10332 / NAL</strain>
    </source>
</reference>
<proteinExistence type="predicted"/>